<evidence type="ECO:0000256" key="10">
    <source>
        <dbReference type="ARBA" id="ARBA00024857"/>
    </source>
</evidence>
<feature type="compositionally biased region" description="Basic and acidic residues" evidence="13">
    <location>
        <begin position="1"/>
        <end position="19"/>
    </location>
</feature>
<dbReference type="GeneID" id="114793625"/>
<comment type="subcellular location">
    <subcellularLocation>
        <location evidence="1">Mitochondrion inner membrane</location>
        <topology evidence="1">Peripheral membrane protein</topology>
        <orientation evidence="1">Matrix side</orientation>
    </subcellularLocation>
</comment>
<dbReference type="PANTHER" id="PTHR13094:SF1">
    <property type="entry name" value="NADH DEHYDROGENASE [UBIQUINONE] 1 BETA SUBCOMPLEX SUBUNIT 10"/>
    <property type="match status" value="1"/>
</dbReference>
<evidence type="ECO:0000256" key="6">
    <source>
        <dbReference type="ARBA" id="ARBA00022792"/>
    </source>
</evidence>
<evidence type="ECO:0000313" key="14">
    <source>
        <dbReference type="Ensembl" id="ENSDCDP00010018617.1"/>
    </source>
</evidence>
<evidence type="ECO:0000256" key="13">
    <source>
        <dbReference type="SAM" id="MobiDB-lite"/>
    </source>
</evidence>
<evidence type="ECO:0000256" key="8">
    <source>
        <dbReference type="ARBA" id="ARBA00023128"/>
    </source>
</evidence>
<dbReference type="GO" id="GO:0005743">
    <property type="term" value="C:mitochondrial inner membrane"/>
    <property type="evidence" value="ECO:0007669"/>
    <property type="project" value="UniProtKB-SubCell"/>
</dbReference>
<keyword evidence="7" id="KW-0249">Electron transport</keyword>
<reference evidence="14 15" key="1">
    <citation type="submission" date="2020-06" db="EMBL/GenBank/DDBJ databases">
        <authorList>
            <consortium name="Wellcome Sanger Institute Data Sharing"/>
        </authorList>
    </citation>
    <scope>NUCLEOTIDE SEQUENCE [LARGE SCALE GENOMIC DNA]</scope>
</reference>
<reference evidence="14" key="3">
    <citation type="submission" date="2025-09" db="UniProtKB">
        <authorList>
            <consortium name="Ensembl"/>
        </authorList>
    </citation>
    <scope>IDENTIFICATION</scope>
</reference>
<dbReference type="Pfam" id="PF10249">
    <property type="entry name" value="NDUFB10"/>
    <property type="match status" value="1"/>
</dbReference>
<keyword evidence="4" id="KW-0813">Transport</keyword>
<comment type="similarity">
    <text evidence="2">Belongs to the complex I NDUFB10 subunit family.</text>
</comment>
<dbReference type="GeneTree" id="ENSGT00390000006348"/>
<gene>
    <name evidence="14" type="primary">NDUFB10</name>
</gene>
<organism evidence="14 15">
    <name type="scientific">Denticeps clupeoides</name>
    <name type="common">denticle herring</name>
    <dbReference type="NCBI Taxonomy" id="299321"/>
    <lineage>
        <taxon>Eukaryota</taxon>
        <taxon>Metazoa</taxon>
        <taxon>Chordata</taxon>
        <taxon>Craniata</taxon>
        <taxon>Vertebrata</taxon>
        <taxon>Euteleostomi</taxon>
        <taxon>Actinopterygii</taxon>
        <taxon>Neopterygii</taxon>
        <taxon>Teleostei</taxon>
        <taxon>Clupei</taxon>
        <taxon>Clupeiformes</taxon>
        <taxon>Denticipitoidei</taxon>
        <taxon>Denticipitidae</taxon>
        <taxon>Denticeps</taxon>
    </lineage>
</organism>
<evidence type="ECO:0000256" key="5">
    <source>
        <dbReference type="ARBA" id="ARBA00022660"/>
    </source>
</evidence>
<keyword evidence="5" id="KW-0679">Respiratory chain</keyword>
<dbReference type="RefSeq" id="XP_028841500.1">
    <property type="nucleotide sequence ID" value="XM_028985667.1"/>
</dbReference>
<keyword evidence="6" id="KW-0999">Mitochondrion inner membrane</keyword>
<evidence type="ECO:0000256" key="2">
    <source>
        <dbReference type="ARBA" id="ARBA00008317"/>
    </source>
</evidence>
<evidence type="ECO:0000256" key="3">
    <source>
        <dbReference type="ARBA" id="ARBA00014109"/>
    </source>
</evidence>
<dbReference type="GO" id="GO:0045271">
    <property type="term" value="C:respiratory chain complex I"/>
    <property type="evidence" value="ECO:0007669"/>
    <property type="project" value="UniProtKB-ARBA"/>
</dbReference>
<dbReference type="Ensembl" id="ENSDCDT00010019700.1">
    <property type="protein sequence ID" value="ENSDCDP00010018617.1"/>
    <property type="gene ID" value="ENSDCDG00010008426.1"/>
</dbReference>
<feature type="region of interest" description="Disordered" evidence="13">
    <location>
        <begin position="1"/>
        <end position="21"/>
    </location>
</feature>
<reference evidence="14" key="2">
    <citation type="submission" date="2025-08" db="UniProtKB">
        <authorList>
            <consortium name="Ensembl"/>
        </authorList>
    </citation>
    <scope>IDENTIFICATION</scope>
</reference>
<proteinExistence type="inferred from homology"/>
<evidence type="ECO:0000256" key="7">
    <source>
        <dbReference type="ARBA" id="ARBA00022982"/>
    </source>
</evidence>
<sequence>MPRDYDKDAYPEPPRRTPVIDKQSALPNPTLVLSNLFYYSVDLPVTTLREIIEGFQSRNKYYYFHQKFRRVPELTECQEGDYTCFYEAEMQWRRDHKVDEEIVKVVQERLRACQQREGSSYRQNCAKEVQQFDQVSRAYQSRYGDLGAYGSARKCLMKQKQRMMEEQQKA</sequence>
<evidence type="ECO:0000256" key="12">
    <source>
        <dbReference type="ARBA" id="ARBA00032549"/>
    </source>
</evidence>
<dbReference type="InterPro" id="IPR039993">
    <property type="entry name" value="NDUFB10"/>
</dbReference>
<dbReference type="PANTHER" id="PTHR13094">
    <property type="entry name" value="NADH-UBIQUINONE OXIDOREDUCTASE PDSW SUBUNIT"/>
    <property type="match status" value="1"/>
</dbReference>
<evidence type="ECO:0000313" key="15">
    <source>
        <dbReference type="Proteomes" id="UP000694580"/>
    </source>
</evidence>
<dbReference type="Proteomes" id="UP000694580">
    <property type="component" value="Chromosome 7"/>
</dbReference>
<evidence type="ECO:0000256" key="11">
    <source>
        <dbReference type="ARBA" id="ARBA00030372"/>
    </source>
</evidence>
<evidence type="ECO:0000256" key="4">
    <source>
        <dbReference type="ARBA" id="ARBA00022448"/>
    </source>
</evidence>
<name>A0AAY4BCZ5_9TELE</name>
<keyword evidence="9" id="KW-0472">Membrane</keyword>
<evidence type="ECO:0000256" key="1">
    <source>
        <dbReference type="ARBA" id="ARBA00004443"/>
    </source>
</evidence>
<protein>
    <recommendedName>
        <fullName evidence="3">NADH dehydrogenase [ubiquinone] 1 beta subcomplex subunit 10</fullName>
    </recommendedName>
    <alternativeName>
        <fullName evidence="11">Complex I-PDSW</fullName>
    </alternativeName>
    <alternativeName>
        <fullName evidence="12">NADH-ubiquinone oxidoreductase PDSW subunit</fullName>
    </alternativeName>
</protein>
<accession>A0AAY4BCZ5</accession>
<comment type="function">
    <text evidence="10">Accessory subunit that is involved in the functional assembly of the mitochondrial respiratory chain complex I. Complex I has an NADH dehydrogenase activity with ubiquinone as an immediate electron acceptor and mediates the transfer of electrons from NADH to the respiratory chain.</text>
</comment>
<dbReference type="AlphaFoldDB" id="A0AAY4BCZ5"/>
<evidence type="ECO:0000256" key="9">
    <source>
        <dbReference type="ARBA" id="ARBA00023136"/>
    </source>
</evidence>
<keyword evidence="8" id="KW-0496">Mitochondrion</keyword>
<dbReference type="InterPro" id="IPR019377">
    <property type="entry name" value="NADH_UbQ_OxRdtase_su10"/>
</dbReference>
<keyword evidence="15" id="KW-1185">Reference proteome</keyword>